<dbReference type="EMBL" id="JAGIYQ010000003">
    <property type="protein sequence ID" value="MBP0724766.1"/>
    <property type="molecule type" value="Genomic_DNA"/>
</dbReference>
<keyword evidence="2" id="KW-1185">Reference proteome</keyword>
<dbReference type="Proteomes" id="UP000682134">
    <property type="component" value="Unassembled WGS sequence"/>
</dbReference>
<proteinExistence type="predicted"/>
<reference evidence="1" key="1">
    <citation type="submission" date="2021-04" db="EMBL/GenBank/DDBJ databases">
        <title>Genome seq and assembly of Bacillus sp.</title>
        <authorList>
            <person name="Chhetri G."/>
        </authorList>
    </citation>
    <scope>NUCLEOTIDE SEQUENCE</scope>
    <source>
        <strain evidence="1">RG28</strain>
    </source>
</reference>
<organism evidence="1 2">
    <name type="scientific">Gottfriedia endophytica</name>
    <dbReference type="NCBI Taxonomy" id="2820819"/>
    <lineage>
        <taxon>Bacteria</taxon>
        <taxon>Bacillati</taxon>
        <taxon>Bacillota</taxon>
        <taxon>Bacilli</taxon>
        <taxon>Bacillales</taxon>
        <taxon>Bacillaceae</taxon>
        <taxon>Gottfriedia</taxon>
    </lineage>
</organism>
<evidence type="ECO:0000313" key="1">
    <source>
        <dbReference type="EMBL" id="MBP0724766.1"/>
    </source>
</evidence>
<dbReference type="RefSeq" id="WP_209403614.1">
    <property type="nucleotide sequence ID" value="NZ_JAGIYQ010000003.1"/>
</dbReference>
<dbReference type="AlphaFoldDB" id="A0A940NPZ1"/>
<accession>A0A940NPZ1</accession>
<sequence length="90" mass="10845">MQSVQDALYNWLTIKVIYETRPSDESAKETYELFDGILKNDHGVRNVEIEVMEDFYLVKFIQNEKERSTRFPVEMIDCFIDQIKMNPERY</sequence>
<evidence type="ECO:0000313" key="2">
    <source>
        <dbReference type="Proteomes" id="UP000682134"/>
    </source>
</evidence>
<comment type="caution">
    <text evidence="1">The sequence shown here is derived from an EMBL/GenBank/DDBJ whole genome shotgun (WGS) entry which is preliminary data.</text>
</comment>
<gene>
    <name evidence="1" type="ORF">J5Y03_06130</name>
</gene>
<name>A0A940NPZ1_9BACI</name>
<protein>
    <submittedName>
        <fullName evidence="1">Uncharacterized protein</fullName>
    </submittedName>
</protein>